<keyword evidence="3" id="KW-1185">Reference proteome</keyword>
<dbReference type="CDD" id="cd12108">
    <property type="entry name" value="Hr-like"/>
    <property type="match status" value="1"/>
</dbReference>
<comment type="caution">
    <text evidence="2">The sequence shown here is derived from an EMBL/GenBank/DDBJ whole genome shotgun (WGS) entry which is preliminary data.</text>
</comment>
<organism evidence="2 3">
    <name type="scientific">Mangrovicoccus algicola</name>
    <dbReference type="NCBI Taxonomy" id="2771008"/>
    <lineage>
        <taxon>Bacteria</taxon>
        <taxon>Pseudomonadati</taxon>
        <taxon>Pseudomonadota</taxon>
        <taxon>Alphaproteobacteria</taxon>
        <taxon>Rhodobacterales</taxon>
        <taxon>Paracoccaceae</taxon>
        <taxon>Mangrovicoccus</taxon>
    </lineage>
</organism>
<dbReference type="Pfam" id="PF01814">
    <property type="entry name" value="Hemerythrin"/>
    <property type="match status" value="1"/>
</dbReference>
<dbReference type="Gene3D" id="1.20.120.520">
    <property type="entry name" value="nmb1532 protein domain like"/>
    <property type="match status" value="1"/>
</dbReference>
<reference evidence="2" key="1">
    <citation type="submission" date="2020-09" db="EMBL/GenBank/DDBJ databases">
        <title>A novel bacterium of genus Mangrovicoccus, isolated from South China Sea.</title>
        <authorList>
            <person name="Huang H."/>
            <person name="Mo K."/>
            <person name="Hu Y."/>
        </authorList>
    </citation>
    <scope>NUCLEOTIDE SEQUENCE</scope>
    <source>
        <strain evidence="2">HB182678</strain>
    </source>
</reference>
<accession>A0A8J6Z7M4</accession>
<evidence type="ECO:0000313" key="3">
    <source>
        <dbReference type="Proteomes" id="UP000609121"/>
    </source>
</evidence>
<dbReference type="InterPro" id="IPR012312">
    <property type="entry name" value="Hemerythrin-like"/>
</dbReference>
<proteinExistence type="predicted"/>
<protein>
    <submittedName>
        <fullName evidence="2">Hemerythrin domain-containing protein</fullName>
    </submittedName>
</protein>
<dbReference type="AlphaFoldDB" id="A0A8J6Z7M4"/>
<evidence type="ECO:0000259" key="1">
    <source>
        <dbReference type="Pfam" id="PF01814"/>
    </source>
</evidence>
<feature type="domain" description="Hemerythrin-like" evidence="1">
    <location>
        <begin position="39"/>
        <end position="175"/>
    </location>
</feature>
<gene>
    <name evidence="2" type="ORF">ICN82_14830</name>
</gene>
<name>A0A8J6Z7M4_9RHOB</name>
<dbReference type="EMBL" id="JACVXA010000047">
    <property type="protein sequence ID" value="MBE3639474.1"/>
    <property type="molecule type" value="Genomic_DNA"/>
</dbReference>
<sequence length="181" mass="19943">MSDDDLGARTGLPPALAALVADLPRSGWSAHPRFGGLAAFWLEKHLEFRRLCGLLERDLQARLDGRAAPETAARRLWQAGGMLVGGLHDHHGIEDHHYFPVMQELEPRLAQGFALLDGDHHALDPWLARLEAEIRAAAADPQDRDAAGRLLGSVEALSPFLSRHLEDEEDLVVPVILRHAM</sequence>
<evidence type="ECO:0000313" key="2">
    <source>
        <dbReference type="EMBL" id="MBE3639474.1"/>
    </source>
</evidence>
<dbReference type="RefSeq" id="WP_193184187.1">
    <property type="nucleotide sequence ID" value="NZ_JACVXA010000047.1"/>
</dbReference>
<dbReference type="Proteomes" id="UP000609121">
    <property type="component" value="Unassembled WGS sequence"/>
</dbReference>